<dbReference type="CDD" id="cd02973">
    <property type="entry name" value="TRX_GRX_like"/>
    <property type="match status" value="1"/>
</dbReference>
<name>A0ABT6NC58_9FIRM</name>
<gene>
    <name evidence="2" type="ORF">QE109_07600</name>
</gene>
<dbReference type="EMBL" id="JARYZI010000004">
    <property type="protein sequence ID" value="MDH8678008.1"/>
    <property type="molecule type" value="Genomic_DNA"/>
</dbReference>
<protein>
    <submittedName>
        <fullName evidence="2">Thioredoxin family protein</fullName>
    </submittedName>
</protein>
<dbReference type="InterPro" id="IPR036249">
    <property type="entry name" value="Thioredoxin-like_sf"/>
</dbReference>
<dbReference type="Gene3D" id="3.40.30.80">
    <property type="match status" value="1"/>
</dbReference>
<dbReference type="Pfam" id="PF14595">
    <property type="entry name" value="Thioredoxin_9"/>
    <property type="match status" value="1"/>
</dbReference>
<keyword evidence="3" id="KW-1185">Reference proteome</keyword>
<dbReference type="InterPro" id="IPR012336">
    <property type="entry name" value="Thioredoxin-like_fold"/>
</dbReference>
<accession>A0ABT6NC58</accession>
<sequence>MRRMNMSLLNEQIQGQLKEIFADMKKEITLAVFTKKEGCETCADTIAFMQEIEALSDKIHLEEIDFDTNAERAAAYNVQMVPSIVMLNDQKEYLGVKFNGIPAGHEINSFIPAIVEVSGAGESLPENFMEKINALEKPVNIKVFVTLSCPHCAGAVQKAHKLALESPMIDAEMVEAQTFFELSDKFNVSSVPKIVINDQYEFVGNQPLEVFLEEIAKTQ</sequence>
<evidence type="ECO:0000313" key="3">
    <source>
        <dbReference type="Proteomes" id="UP001158045"/>
    </source>
</evidence>
<proteinExistence type="predicted"/>
<dbReference type="Pfam" id="PF13192">
    <property type="entry name" value="Thioredoxin_3"/>
    <property type="match status" value="1"/>
</dbReference>
<evidence type="ECO:0000313" key="2">
    <source>
        <dbReference type="EMBL" id="MDH8678008.1"/>
    </source>
</evidence>
<dbReference type="SUPFAM" id="SSF52833">
    <property type="entry name" value="Thioredoxin-like"/>
    <property type="match status" value="2"/>
</dbReference>
<organism evidence="2 3">
    <name type="scientific">Fusibacter bizertensis</name>
    <dbReference type="NCBI Taxonomy" id="1488331"/>
    <lineage>
        <taxon>Bacteria</taxon>
        <taxon>Bacillati</taxon>
        <taxon>Bacillota</taxon>
        <taxon>Clostridia</taxon>
        <taxon>Eubacteriales</taxon>
        <taxon>Eubacteriales Family XII. Incertae Sedis</taxon>
        <taxon>Fusibacter</taxon>
    </lineage>
</organism>
<reference evidence="2 3" key="1">
    <citation type="submission" date="2023-04" db="EMBL/GenBank/DDBJ databases">
        <title>Fusibacter bizertensis strain WBS, isolated from littoral bottom sediments of the Arctic seas - biochemical and genomic analysis.</title>
        <authorList>
            <person name="Brioukhanov A.L."/>
        </authorList>
    </citation>
    <scope>NUCLEOTIDE SEQUENCE [LARGE SCALE GENOMIC DNA]</scope>
    <source>
        <strain evidence="2 3">WBS</strain>
    </source>
</reference>
<dbReference type="Proteomes" id="UP001158045">
    <property type="component" value="Unassembled WGS sequence"/>
</dbReference>
<dbReference type="NCBIfam" id="TIGR02187">
    <property type="entry name" value="PDO_seleno_TRX"/>
    <property type="match status" value="1"/>
</dbReference>
<dbReference type="PANTHER" id="PTHR37170">
    <property type="entry name" value="GLUTAREDOXIN-RELATED"/>
    <property type="match status" value="1"/>
</dbReference>
<evidence type="ECO:0000259" key="1">
    <source>
        <dbReference type="Pfam" id="PF13192"/>
    </source>
</evidence>
<dbReference type="PANTHER" id="PTHR37170:SF1">
    <property type="entry name" value="GLUTAREDOXIN-LIKE PROTEIN"/>
    <property type="match status" value="1"/>
</dbReference>
<feature type="domain" description="Thioredoxin-like fold" evidence="1">
    <location>
        <begin position="139"/>
        <end position="216"/>
    </location>
</feature>
<comment type="caution">
    <text evidence="2">The sequence shown here is derived from an EMBL/GenBank/DDBJ whole genome shotgun (WGS) entry which is preliminary data.</text>
</comment>
<dbReference type="PROSITE" id="PS51354">
    <property type="entry name" value="GLUTAREDOXIN_2"/>
    <property type="match status" value="1"/>
</dbReference>
<dbReference type="InterPro" id="IPR011903">
    <property type="entry name" value="TON_0319-like"/>
</dbReference>